<dbReference type="SUPFAM" id="SSF56112">
    <property type="entry name" value="Protein kinase-like (PK-like)"/>
    <property type="match status" value="1"/>
</dbReference>
<evidence type="ECO:0000256" key="9">
    <source>
        <dbReference type="ARBA" id="ARBA00022741"/>
    </source>
</evidence>
<comment type="subcellular location">
    <subcellularLocation>
        <location evidence="1">Membrane</location>
        <topology evidence="1">Peripheral membrane protein</topology>
    </subcellularLocation>
    <subcellularLocation>
        <location evidence="2">Secreted</location>
        <location evidence="2">Cell wall</location>
    </subcellularLocation>
</comment>
<dbReference type="GO" id="GO:0004672">
    <property type="term" value="F:protein kinase activity"/>
    <property type="evidence" value="ECO:0007669"/>
    <property type="project" value="InterPro"/>
</dbReference>
<feature type="compositionally biased region" description="Polar residues" evidence="17">
    <location>
        <begin position="298"/>
        <end position="311"/>
    </location>
</feature>
<dbReference type="Gramene" id="arahy.Tifrunner.gnm2.ann2.Ah02g398700.1">
    <property type="protein sequence ID" value="arahy.Tifrunner.gnm2.ann2.Ah02g398700.1-CDS"/>
    <property type="gene ID" value="arahy.Tifrunner.gnm2.ann2.Ah02g398700"/>
</dbReference>
<keyword evidence="12 18" id="KW-1133">Transmembrane helix</keyword>
<evidence type="ECO:0000256" key="3">
    <source>
        <dbReference type="ARBA" id="ARBA00022512"/>
    </source>
</evidence>
<evidence type="ECO:0000256" key="18">
    <source>
        <dbReference type="SAM" id="Phobius"/>
    </source>
</evidence>
<evidence type="ECO:0000256" key="13">
    <source>
        <dbReference type="ARBA" id="ARBA00023136"/>
    </source>
</evidence>
<dbReference type="Gene3D" id="3.30.200.20">
    <property type="entry name" value="Phosphorylase Kinase, domain 1"/>
    <property type="match status" value="1"/>
</dbReference>
<dbReference type="FunFam" id="1.10.510.10:FF:000095">
    <property type="entry name" value="protein STRUBBELIG-RECEPTOR FAMILY 8"/>
    <property type="match status" value="1"/>
</dbReference>
<dbReference type="InterPro" id="IPR000719">
    <property type="entry name" value="Prot_kinase_dom"/>
</dbReference>
<dbReference type="PANTHER" id="PTHR48007:SF4">
    <property type="entry name" value="LEUCINE-RICH REPEAT RECEPTOR-LIKE PROTEIN KINASE PXC1"/>
    <property type="match status" value="1"/>
</dbReference>
<keyword evidence="8" id="KW-0677">Repeat</keyword>
<dbReference type="InterPro" id="IPR032675">
    <property type="entry name" value="LRR_dom_sf"/>
</dbReference>
<keyword evidence="21" id="KW-1185">Reference proteome</keyword>
<proteinExistence type="inferred from homology"/>
<dbReference type="Proteomes" id="UP000289738">
    <property type="component" value="Chromosome A02"/>
</dbReference>
<dbReference type="FunFam" id="3.80.10.10:FF:000400">
    <property type="entry name" value="Nuclear pore complex protein NUP107"/>
    <property type="match status" value="1"/>
</dbReference>
<dbReference type="Pfam" id="PF08263">
    <property type="entry name" value="LRRNT_2"/>
    <property type="match status" value="1"/>
</dbReference>
<keyword evidence="4" id="KW-0964">Secreted</keyword>
<accession>A0A445E7J4</accession>
<evidence type="ECO:0000256" key="12">
    <source>
        <dbReference type="ARBA" id="ARBA00022989"/>
    </source>
</evidence>
<dbReference type="STRING" id="3818.A0A445E7J4"/>
<dbReference type="InterPro" id="IPR001611">
    <property type="entry name" value="Leu-rich_rpt"/>
</dbReference>
<keyword evidence="15" id="KW-0325">Glycoprotein</keyword>
<evidence type="ECO:0000313" key="21">
    <source>
        <dbReference type="Proteomes" id="UP000289738"/>
    </source>
</evidence>
<dbReference type="PANTHER" id="PTHR48007">
    <property type="entry name" value="LEUCINE-RICH REPEAT RECEPTOR-LIKE PROTEIN KINASE PXC1"/>
    <property type="match status" value="1"/>
</dbReference>
<keyword evidence="11" id="KW-0067">ATP-binding</keyword>
<feature type="region of interest" description="Disordered" evidence="17">
    <location>
        <begin position="358"/>
        <end position="418"/>
    </location>
</feature>
<name>A0A445E7J4_ARAHY</name>
<evidence type="ECO:0000313" key="20">
    <source>
        <dbReference type="EMBL" id="RYR71303.1"/>
    </source>
</evidence>
<evidence type="ECO:0000256" key="4">
    <source>
        <dbReference type="ARBA" id="ARBA00022525"/>
    </source>
</evidence>
<dbReference type="GO" id="GO:0006952">
    <property type="term" value="P:defense response"/>
    <property type="evidence" value="ECO:0007669"/>
    <property type="project" value="UniProtKB-KW"/>
</dbReference>
<evidence type="ECO:0000256" key="17">
    <source>
        <dbReference type="SAM" id="MobiDB-lite"/>
    </source>
</evidence>
<dbReference type="Gene3D" id="1.10.510.10">
    <property type="entry name" value="Transferase(Phosphotransferase) domain 1"/>
    <property type="match status" value="1"/>
</dbReference>
<gene>
    <name evidence="20" type="ORF">Ahy_A02g005574</name>
</gene>
<dbReference type="Gramene" id="arahy.Tifrunner.gnm2.ann2.Ah12g466900.1">
    <property type="protein sequence ID" value="arahy.Tifrunner.gnm2.ann2.Ah12g466900.1-CDS"/>
    <property type="gene ID" value="arahy.Tifrunner.gnm2.ann2.Ah12g466900"/>
</dbReference>
<keyword evidence="10" id="KW-0611">Plant defense</keyword>
<dbReference type="InterPro" id="IPR046959">
    <property type="entry name" value="PRK1-6/SRF4-like"/>
</dbReference>
<dbReference type="InterPro" id="IPR001245">
    <property type="entry name" value="Ser-Thr/Tyr_kinase_cat_dom"/>
</dbReference>
<protein>
    <recommendedName>
        <fullName evidence="19">Protein kinase domain-containing protein</fullName>
    </recommendedName>
</protein>
<reference evidence="20 21" key="1">
    <citation type="submission" date="2019-01" db="EMBL/GenBank/DDBJ databases">
        <title>Sequencing of cultivated peanut Arachis hypogaea provides insights into genome evolution and oil improvement.</title>
        <authorList>
            <person name="Chen X."/>
        </authorList>
    </citation>
    <scope>NUCLEOTIDE SEQUENCE [LARGE SCALE GENOMIC DNA]</scope>
    <source>
        <strain evidence="21">cv. Fuhuasheng</strain>
        <tissue evidence="20">Leaves</tissue>
    </source>
</reference>
<evidence type="ECO:0000256" key="2">
    <source>
        <dbReference type="ARBA" id="ARBA00004191"/>
    </source>
</evidence>
<evidence type="ECO:0000256" key="8">
    <source>
        <dbReference type="ARBA" id="ARBA00022737"/>
    </source>
</evidence>
<keyword evidence="7" id="KW-0732">Signal</keyword>
<evidence type="ECO:0000259" key="19">
    <source>
        <dbReference type="PROSITE" id="PS50011"/>
    </source>
</evidence>
<comment type="similarity">
    <text evidence="16">Belongs to the polygalacturonase-inhibiting protein family.</text>
</comment>
<keyword evidence="13 18" id="KW-0472">Membrane</keyword>
<evidence type="ECO:0000256" key="14">
    <source>
        <dbReference type="ARBA" id="ARBA00023157"/>
    </source>
</evidence>
<dbReference type="PROSITE" id="PS50011">
    <property type="entry name" value="PROTEIN_KINASE_DOM"/>
    <property type="match status" value="1"/>
</dbReference>
<organism evidence="20 21">
    <name type="scientific">Arachis hypogaea</name>
    <name type="common">Peanut</name>
    <dbReference type="NCBI Taxonomy" id="3818"/>
    <lineage>
        <taxon>Eukaryota</taxon>
        <taxon>Viridiplantae</taxon>
        <taxon>Streptophyta</taxon>
        <taxon>Embryophyta</taxon>
        <taxon>Tracheophyta</taxon>
        <taxon>Spermatophyta</taxon>
        <taxon>Magnoliopsida</taxon>
        <taxon>eudicotyledons</taxon>
        <taxon>Gunneridae</taxon>
        <taxon>Pentapetalae</taxon>
        <taxon>rosids</taxon>
        <taxon>fabids</taxon>
        <taxon>Fabales</taxon>
        <taxon>Fabaceae</taxon>
        <taxon>Papilionoideae</taxon>
        <taxon>50 kb inversion clade</taxon>
        <taxon>dalbergioids sensu lato</taxon>
        <taxon>Dalbergieae</taxon>
        <taxon>Pterocarpus clade</taxon>
        <taxon>Arachis</taxon>
    </lineage>
</organism>
<sequence>MQNTLIIIIIASTSLLLTNIKTQTQTINANILKTIKDQHIIMNKLLFFTIITTIIIVLTPQQALSHHNDTHALTLFRLQADIHGHLLPNWTGADACSLAAPWRGVSCSPNNRVTTLSLPSLNLRGPLTPLSFLTHLRFLDLHDNRLNGTIAPLISNCTNLVLLYLSGNDLSGEIPPEISSVTGLLRLDLSGNNIGGKVPKELLNLTKLLTLRLQDNVLSGFIPDLSSSMENLSELNMTNNELYGKLPDQMLKKFGAESFYGNEGLCGASPLPVCSFANENSPPNYGGEDGHDDDLGQTVPSNPSSMPQTSEVARPGTPHHHHKGLSPGAIVAIVLANCVALVVVTSFLVAQCCGRERGSNSGSYVGSESGKRKSSGSSTSGGYGSEKNKNKNRNKNKKVYANGVVVNGGGDSDGTSGSDGSKLVFFDRRNQFELEDLLRASAEMLGKGSLGTVYRAVLDDGCTVAVKRLKDTNPCVRHEFEQYMEVIGRLKHPNIVRLRAYYYAKEEKLLVYDYLPNGSLHALLHGNRGPGRIPLDWTTRISLVLGAARGLARIHAEYSSAKVPHGNVKSSNVLLDKNGVACISDFGLSLLLNPVHAIARLGGYRAPEQAEQKRLSQQADVYSFGVLLLEVLTGRAPSSAYPSPARPRGGPDDEEELALDLPKWVRSVVKEEWTGEVFDQELLRYKNIEEELVSMLHVGLACVAPQPEKRPTMAEVAKMIEEIRVEQSPLGEDYDESRNSLSPSIPTTEDGIA</sequence>
<dbReference type="FunFam" id="3.30.200.20:FF:000307">
    <property type="entry name" value="pollen receptor-like kinase 1"/>
    <property type="match status" value="1"/>
</dbReference>
<dbReference type="GO" id="GO:0016020">
    <property type="term" value="C:membrane"/>
    <property type="evidence" value="ECO:0007669"/>
    <property type="project" value="UniProtKB-SubCell"/>
</dbReference>
<feature type="region of interest" description="Disordered" evidence="17">
    <location>
        <begin position="727"/>
        <end position="753"/>
    </location>
</feature>
<dbReference type="CDD" id="cd14066">
    <property type="entry name" value="STKc_IRAK"/>
    <property type="match status" value="1"/>
</dbReference>
<evidence type="ECO:0000256" key="11">
    <source>
        <dbReference type="ARBA" id="ARBA00022840"/>
    </source>
</evidence>
<evidence type="ECO:0000256" key="1">
    <source>
        <dbReference type="ARBA" id="ARBA00004170"/>
    </source>
</evidence>
<keyword evidence="5" id="KW-0433">Leucine-rich repeat</keyword>
<feature type="domain" description="Protein kinase" evidence="19">
    <location>
        <begin position="439"/>
        <end position="725"/>
    </location>
</feature>
<evidence type="ECO:0000256" key="10">
    <source>
        <dbReference type="ARBA" id="ARBA00022821"/>
    </source>
</evidence>
<evidence type="ECO:0000256" key="16">
    <source>
        <dbReference type="ARBA" id="ARBA00038043"/>
    </source>
</evidence>
<keyword evidence="6 18" id="KW-0812">Transmembrane</keyword>
<evidence type="ECO:0000256" key="5">
    <source>
        <dbReference type="ARBA" id="ARBA00022614"/>
    </source>
</evidence>
<dbReference type="SMR" id="A0A445E7J4"/>
<dbReference type="Pfam" id="PF00560">
    <property type="entry name" value="LRR_1"/>
    <property type="match status" value="3"/>
</dbReference>
<evidence type="ECO:0000256" key="6">
    <source>
        <dbReference type="ARBA" id="ARBA00022692"/>
    </source>
</evidence>
<dbReference type="InterPro" id="IPR011009">
    <property type="entry name" value="Kinase-like_dom_sf"/>
</dbReference>
<keyword evidence="14" id="KW-1015">Disulfide bond</keyword>
<dbReference type="Pfam" id="PF07714">
    <property type="entry name" value="PK_Tyr_Ser-Thr"/>
    <property type="match status" value="1"/>
</dbReference>
<dbReference type="EMBL" id="SDMP01000002">
    <property type="protein sequence ID" value="RYR71303.1"/>
    <property type="molecule type" value="Genomic_DNA"/>
</dbReference>
<evidence type="ECO:0000256" key="15">
    <source>
        <dbReference type="ARBA" id="ARBA00023180"/>
    </source>
</evidence>
<dbReference type="AlphaFoldDB" id="A0A445E7J4"/>
<keyword evidence="9" id="KW-0547">Nucleotide-binding</keyword>
<dbReference type="Gene3D" id="3.80.10.10">
    <property type="entry name" value="Ribonuclease Inhibitor"/>
    <property type="match status" value="2"/>
</dbReference>
<keyword evidence="3" id="KW-0134">Cell wall</keyword>
<dbReference type="InterPro" id="IPR013210">
    <property type="entry name" value="LRR_N_plant-typ"/>
</dbReference>
<feature type="region of interest" description="Disordered" evidence="17">
    <location>
        <begin position="279"/>
        <end position="323"/>
    </location>
</feature>
<feature type="transmembrane region" description="Helical" evidence="18">
    <location>
        <begin position="38"/>
        <end position="58"/>
    </location>
</feature>
<dbReference type="GO" id="GO:0005524">
    <property type="term" value="F:ATP binding"/>
    <property type="evidence" value="ECO:0007669"/>
    <property type="project" value="UniProtKB-KW"/>
</dbReference>
<evidence type="ECO:0000256" key="7">
    <source>
        <dbReference type="ARBA" id="ARBA00022729"/>
    </source>
</evidence>
<comment type="caution">
    <text evidence="20">The sequence shown here is derived from an EMBL/GenBank/DDBJ whole genome shotgun (WGS) entry which is preliminary data.</text>
</comment>
<dbReference type="SUPFAM" id="SSF52058">
    <property type="entry name" value="L domain-like"/>
    <property type="match status" value="1"/>
</dbReference>